<dbReference type="Proteomes" id="UP000008524">
    <property type="component" value="Chromosome 1"/>
</dbReference>
<evidence type="ECO:0000313" key="1">
    <source>
        <dbReference type="EMBL" id="CAJ16525.1"/>
    </source>
</evidence>
<reference evidence="2" key="2">
    <citation type="journal article" date="2005" name="Science">
        <title>The genome of the African trypanosome Trypanosoma brucei.</title>
        <authorList>
            <person name="Berriman M."/>
            <person name="Ghedin E."/>
            <person name="Hertz-Fowler C."/>
            <person name="Blandin G."/>
            <person name="Renauld H."/>
            <person name="Bartholomeu D.C."/>
            <person name="Lennard N.J."/>
            <person name="Caler E."/>
            <person name="Hamlin N.E."/>
            <person name="Haas B."/>
            <person name="Bohme U."/>
            <person name="Hannick L."/>
            <person name="Aslett M.A."/>
            <person name="Shallom J."/>
            <person name="Marcello L."/>
            <person name="Hou L."/>
            <person name="Wickstead B."/>
            <person name="Alsmark U.C."/>
            <person name="Arrowsmith C."/>
            <person name="Atkin R.J."/>
            <person name="Barron A.J."/>
            <person name="Bringaud F."/>
            <person name="Brooks K."/>
            <person name="Carrington M."/>
            <person name="Cherevach I."/>
            <person name="Chillingworth T.J."/>
            <person name="Churcher C."/>
            <person name="Clark L.N."/>
            <person name="Corton C.H."/>
            <person name="Cronin A."/>
            <person name="Davies R.M."/>
            <person name="Doggett J."/>
            <person name="Djikeng A."/>
            <person name="Feldblyum T."/>
            <person name="Field M.C."/>
            <person name="Fraser A."/>
            <person name="Goodhead I."/>
            <person name="Hance Z."/>
            <person name="Harper D."/>
            <person name="Harris B.R."/>
            <person name="Hauser H."/>
            <person name="Hostetler J."/>
            <person name="Ivens A."/>
            <person name="Jagels K."/>
            <person name="Johnson D."/>
            <person name="Johnson J."/>
            <person name="Jones K."/>
            <person name="Kerhornou A.X."/>
            <person name="Koo H."/>
            <person name="Larke N."/>
            <person name="Landfear S."/>
            <person name="Larkin C."/>
            <person name="Leech V."/>
            <person name="Line A."/>
            <person name="Lord A."/>
            <person name="Macleod A."/>
            <person name="Mooney P.J."/>
            <person name="Moule S."/>
            <person name="Martin D.M."/>
            <person name="Morgan G.W."/>
            <person name="Mungall K."/>
            <person name="Norbertczak H."/>
            <person name="Ormond D."/>
            <person name="Pai G."/>
            <person name="Peacock C.S."/>
            <person name="Peterson J."/>
            <person name="Quail M.A."/>
            <person name="Rabbinowitsch E."/>
            <person name="Rajandream M.A."/>
            <person name="Reitter C."/>
            <person name="Salzberg S.L."/>
            <person name="Sanders M."/>
            <person name="Schobel S."/>
            <person name="Sharp S."/>
            <person name="Simmonds M."/>
            <person name="Simpson A.J."/>
            <person name="Tallon L."/>
            <person name="Turner C.M."/>
            <person name="Tait A."/>
            <person name="Tivey A.R."/>
            <person name="Van Aken S."/>
            <person name="Walker D."/>
            <person name="Wanless D."/>
            <person name="Wang S."/>
            <person name="White B."/>
            <person name="White O."/>
            <person name="Whitehead S."/>
            <person name="Woodward J."/>
            <person name="Wortman J."/>
            <person name="Adams M.D."/>
            <person name="Embley T.M."/>
            <person name="Gull K."/>
            <person name="Ullu E."/>
            <person name="Barry J.D."/>
            <person name="Fairlamb A.H."/>
            <person name="Opperdoes F."/>
            <person name="Barrell B.G."/>
            <person name="Donelson J.E."/>
            <person name="Hall N."/>
            <person name="Fraser C.M."/>
            <person name="Melville S.E."/>
            <person name="El-Sayed N.M."/>
        </authorList>
    </citation>
    <scope>NUCLEOTIDE SEQUENCE [LARGE SCALE GENOMIC DNA]</scope>
    <source>
        <strain evidence="2">927/4 GUTat10.1</strain>
    </source>
</reference>
<reference evidence="1 2" key="1">
    <citation type="journal article" date="2003" name="Nucleic Acids Res.">
        <title>The DNA sequence of chromosome I of an African trypanosome: gene content, chromosome organisation, recombination and polymorphism.</title>
        <authorList>
            <person name="Hall N."/>
            <person name="Berriman M."/>
            <person name="Lennard N.J."/>
            <person name="Harris B.R."/>
            <person name="Hertz-Fowler C."/>
            <person name="Bart-Delabesse E.N."/>
            <person name="Gerrare C.S."/>
            <person name="Atkin R.J."/>
            <person name="Barron A.J."/>
            <person name="Bowman S."/>
            <person name="Bray-Allen S.P."/>
            <person name="Bringaud F."/>
            <person name="Clark L.N."/>
            <person name="Corton C.H."/>
            <person name="Cronin A."/>
            <person name="Davies R."/>
            <person name="Doggett J."/>
            <person name="Fraser A."/>
            <person name="Gruter E."/>
            <person name="Hall S."/>
            <person name="Harper A.D."/>
            <person name="Kay M.P."/>
            <person name="Leech V."/>
            <person name="Mayes R."/>
            <person name="Price C."/>
            <person name="Quail M.A."/>
            <person name="Rabbinowitch E."/>
            <person name="Reitter C."/>
            <person name="Rutherford K."/>
            <person name="Sasse J."/>
            <person name="Sharp S."/>
            <person name="Shownkeen R."/>
            <person name="Macleod A."/>
            <person name="Taylor S."/>
            <person name="Tweedie A."/>
            <person name="Turner C.M.R."/>
            <person name="Tait A."/>
            <person name="Gull K."/>
            <person name="Barrell B."/>
            <person name="Melville S.E."/>
        </authorList>
    </citation>
    <scope>NUCLEOTIDE SEQUENCE [LARGE SCALE GENOMIC DNA]</scope>
    <source>
        <strain evidence="1 2">927/4 GUTat10.1</strain>
    </source>
</reference>
<dbReference type="InParanoid" id="Q4GYQ9"/>
<dbReference type="EMBL" id="AL929603">
    <property type="protein sequence ID" value="CAJ16525.1"/>
    <property type="molecule type" value="Genomic_DNA"/>
</dbReference>
<accession>Q4GYQ9</accession>
<gene>
    <name evidence="1" type="ORF">TB927.1.3140</name>
</gene>
<dbReference type="RefSeq" id="XP_001219012.1">
    <property type="nucleotide sequence ID" value="XM_001219011.1"/>
</dbReference>
<evidence type="ECO:0000313" key="2">
    <source>
        <dbReference type="Proteomes" id="UP000008524"/>
    </source>
</evidence>
<protein>
    <submittedName>
        <fullName evidence="1">Uncharacterized protein</fullName>
    </submittedName>
</protein>
<dbReference type="KEGG" id="tbr:TB927.1.3140"/>
<dbReference type="AlphaFoldDB" id="Q4GYQ9"/>
<name>Q4GYQ9_TRYB2</name>
<organism evidence="1 2">
    <name type="scientific">Trypanosoma brucei brucei (strain 927/4 GUTat10.1)</name>
    <dbReference type="NCBI Taxonomy" id="185431"/>
    <lineage>
        <taxon>Eukaryota</taxon>
        <taxon>Discoba</taxon>
        <taxon>Euglenozoa</taxon>
        <taxon>Kinetoplastea</taxon>
        <taxon>Metakinetoplastina</taxon>
        <taxon>Trypanosomatida</taxon>
        <taxon>Trypanosomatidae</taxon>
        <taxon>Trypanosoma</taxon>
    </lineage>
</organism>
<proteinExistence type="predicted"/>
<dbReference type="GeneID" id="4357383"/>
<dbReference type="PaxDb" id="5691-CAJ16525"/>
<sequence length="54" mass="5933">MREATQPPSLHTLATPFCFVQANVQSNALCLCIPCTSLSCCFFYSIIAFQLSSQ</sequence>
<keyword evidence="2" id="KW-1185">Reference proteome</keyword>